<protein>
    <submittedName>
        <fullName evidence="2">Uncharacterized protein</fullName>
    </submittedName>
</protein>
<dbReference type="Proteomes" id="UP001487740">
    <property type="component" value="Unassembled WGS sequence"/>
</dbReference>
<keyword evidence="3" id="KW-1185">Reference proteome</keyword>
<feature type="compositionally biased region" description="Polar residues" evidence="1">
    <location>
        <begin position="27"/>
        <end position="36"/>
    </location>
</feature>
<feature type="compositionally biased region" description="Low complexity" evidence="1">
    <location>
        <begin position="45"/>
        <end position="55"/>
    </location>
</feature>
<accession>A0AAW0SEF6</accession>
<evidence type="ECO:0000313" key="3">
    <source>
        <dbReference type="Proteomes" id="UP001487740"/>
    </source>
</evidence>
<feature type="region of interest" description="Disordered" evidence="1">
    <location>
        <begin position="1"/>
        <end position="60"/>
    </location>
</feature>
<dbReference type="AlphaFoldDB" id="A0AAW0SEF6"/>
<proteinExistence type="predicted"/>
<dbReference type="EMBL" id="JARAKH010001284">
    <property type="protein sequence ID" value="KAK8373232.1"/>
    <property type="molecule type" value="Genomic_DNA"/>
</dbReference>
<gene>
    <name evidence="2" type="ORF">O3P69_013088</name>
</gene>
<evidence type="ECO:0000313" key="2">
    <source>
        <dbReference type="EMBL" id="KAK8373232.1"/>
    </source>
</evidence>
<feature type="non-terminal residue" evidence="2">
    <location>
        <position position="1"/>
    </location>
</feature>
<feature type="compositionally biased region" description="Low complexity" evidence="1">
    <location>
        <begin position="1"/>
        <end position="13"/>
    </location>
</feature>
<organism evidence="2 3">
    <name type="scientific">Scylla paramamosain</name>
    <name type="common">Mud crab</name>
    <dbReference type="NCBI Taxonomy" id="85552"/>
    <lineage>
        <taxon>Eukaryota</taxon>
        <taxon>Metazoa</taxon>
        <taxon>Ecdysozoa</taxon>
        <taxon>Arthropoda</taxon>
        <taxon>Crustacea</taxon>
        <taxon>Multicrustacea</taxon>
        <taxon>Malacostraca</taxon>
        <taxon>Eumalacostraca</taxon>
        <taxon>Eucarida</taxon>
        <taxon>Decapoda</taxon>
        <taxon>Pleocyemata</taxon>
        <taxon>Brachyura</taxon>
        <taxon>Eubrachyura</taxon>
        <taxon>Portunoidea</taxon>
        <taxon>Portunidae</taxon>
        <taxon>Portuninae</taxon>
        <taxon>Scylla</taxon>
    </lineage>
</organism>
<reference evidence="2 3" key="1">
    <citation type="submission" date="2023-03" db="EMBL/GenBank/DDBJ databases">
        <title>High-quality genome of Scylla paramamosain provides insights in environmental adaptation.</title>
        <authorList>
            <person name="Zhang L."/>
        </authorList>
    </citation>
    <scope>NUCLEOTIDE SEQUENCE [LARGE SCALE GENOMIC DNA]</scope>
    <source>
        <strain evidence="2">LZ_2023a</strain>
        <tissue evidence="2">Muscle</tissue>
    </source>
</reference>
<name>A0AAW0SEF6_SCYPA</name>
<sequence length="73" mass="7544">AASKEASGSSVSSNHEELVCTYHSHSHTNGGPTTPKSGRRNKRGVVTSSEVTTESDTPAEPDLVSFCAALGNN</sequence>
<comment type="caution">
    <text evidence="2">The sequence shown here is derived from an EMBL/GenBank/DDBJ whole genome shotgun (WGS) entry which is preliminary data.</text>
</comment>
<evidence type="ECO:0000256" key="1">
    <source>
        <dbReference type="SAM" id="MobiDB-lite"/>
    </source>
</evidence>